<dbReference type="PANTHER" id="PTHR48075:SF7">
    <property type="entry name" value="3-HYDROXYACYL-COA DEHYDROGENASE-RELATED"/>
    <property type="match status" value="1"/>
</dbReference>
<dbReference type="EMBL" id="ACXX02000004">
    <property type="protein sequence ID" value="EGD48436.1"/>
    <property type="molecule type" value="Genomic_DNA"/>
</dbReference>
<sequence length="552" mass="63762">MEDLKVGILGGGFQGKSEAFWFAKRNVDVMVYEISPEQRNKIYEEIVSSTKRHKYEKYIKVTGNLEDLSDCNLIIENVPENKAIKFKMLSDIEKVVSEDAIIASNSSSYLPTFLADAIEKKDRFINIHFLGVSWGIHDLELIPSKYTSKCTLDYTFKLLYDVGFSPIVVKECPGFVFNRVNGMELSNLFRAMEQHNLVDVATLAKYLLYPIRGQWTVAFIDLLGVEISKALIDYLYEKFGDRVFVSDYLNGRVERNELGAKTGKGFYEYPSKKVDPTVLIKKPIRNVKSDYNKIFVNNVYINQINFLLALINKGKQVYMDSTDTECFKVLESVNKNMYDKLVQNIILTNDYPEKQFDLIIESKILPFEQVVNSINELSDRFGKDVPIAINTPIYKFKDIAEASKHSSEKIVVFNCQKSFICNTELVRSNTYGKAIYEEIKKFIIELTGDCLEVNDGYTRPLMFLLVTKIFETIRCLEEEITSRDNIIRLMQKEEILRDADYMGLDKLKFITDYLYDVYGQPFEVPNLLNQMVKRNKLGVMNGTGFYDYNLQK</sequence>
<comment type="pathway">
    <text evidence="1">Lipid metabolism; butanoate metabolism.</text>
</comment>
<dbReference type="Gene3D" id="1.10.1040.10">
    <property type="entry name" value="N-(1-d-carboxylethyl)-l-norvaline Dehydrogenase, domain 2"/>
    <property type="match status" value="1"/>
</dbReference>
<organism evidence="6 7">
    <name type="scientific">Ruminiclostridium papyrosolvens DSM 2782</name>
    <dbReference type="NCBI Taxonomy" id="588581"/>
    <lineage>
        <taxon>Bacteria</taxon>
        <taxon>Bacillati</taxon>
        <taxon>Bacillota</taxon>
        <taxon>Clostridia</taxon>
        <taxon>Eubacteriales</taxon>
        <taxon>Oscillospiraceae</taxon>
        <taxon>Ruminiclostridium</taxon>
    </lineage>
</organism>
<comment type="caution">
    <text evidence="6">The sequence shown here is derived from an EMBL/GenBank/DDBJ whole genome shotgun (WGS) entry which is preliminary data.</text>
</comment>
<dbReference type="PANTHER" id="PTHR48075">
    <property type="entry name" value="3-HYDROXYACYL-COA DEHYDROGENASE FAMILY PROTEIN"/>
    <property type="match status" value="1"/>
</dbReference>
<dbReference type="InterPro" id="IPR006108">
    <property type="entry name" value="3HC_DH_C"/>
</dbReference>
<dbReference type="InterPro" id="IPR036291">
    <property type="entry name" value="NAD(P)-bd_dom_sf"/>
</dbReference>
<feature type="domain" description="3-hydroxyacyl-CoA dehydrogenase C-terminal" evidence="4">
    <location>
        <begin position="174"/>
        <end position="269"/>
    </location>
</feature>
<evidence type="ECO:0000256" key="3">
    <source>
        <dbReference type="ARBA" id="ARBA00023002"/>
    </source>
</evidence>
<feature type="domain" description="3-hydroxyacyl-CoA dehydrogenase C-terminal" evidence="4">
    <location>
        <begin position="467"/>
        <end position="548"/>
    </location>
</feature>
<dbReference type="GO" id="GO:0006631">
    <property type="term" value="P:fatty acid metabolic process"/>
    <property type="evidence" value="ECO:0007669"/>
    <property type="project" value="InterPro"/>
</dbReference>
<reference evidence="6" key="2">
    <citation type="submission" date="2011-01" db="EMBL/GenBank/DDBJ databases">
        <title>The Non-contiguous Finished genome of Clostridium papyrosolvens.</title>
        <authorList>
            <person name="Lucas S."/>
            <person name="Copeland A."/>
            <person name="Lapidus A."/>
            <person name="Cheng J.-F."/>
            <person name="Goodwin L."/>
            <person name="Pitluck S."/>
            <person name="Misra M."/>
            <person name="Chertkov O."/>
            <person name="Detter J.C."/>
            <person name="Han C."/>
            <person name="Tapia R."/>
            <person name="Land M."/>
            <person name="Hauser L."/>
            <person name="Kyrpides N."/>
            <person name="Ivanova N."/>
            <person name="Pagani I."/>
            <person name="Mouttaki H."/>
            <person name="He Z."/>
            <person name="Zhou J."/>
            <person name="Hemme C.L."/>
            <person name="Woyke T."/>
        </authorList>
    </citation>
    <scope>NUCLEOTIDE SEQUENCE [LARGE SCALE GENOMIC DNA]</scope>
    <source>
        <strain evidence="6">DSM 2782</strain>
    </source>
</reference>
<dbReference type="Proteomes" id="UP000003860">
    <property type="component" value="Unassembled WGS sequence"/>
</dbReference>
<keyword evidence="7" id="KW-1185">Reference proteome</keyword>
<dbReference type="Pfam" id="PF00725">
    <property type="entry name" value="3HCDH"/>
    <property type="match status" value="2"/>
</dbReference>
<evidence type="ECO:0000256" key="1">
    <source>
        <dbReference type="ARBA" id="ARBA00005086"/>
    </source>
</evidence>
<dbReference type="RefSeq" id="WP_004618599.1">
    <property type="nucleotide sequence ID" value="NZ_ACXX02000004.1"/>
</dbReference>
<accession>F1TBN2</accession>
<dbReference type="InterPro" id="IPR006176">
    <property type="entry name" value="3-OHacyl-CoA_DH_NAD-bd"/>
</dbReference>
<proteinExistence type="inferred from homology"/>
<dbReference type="GO" id="GO:0070403">
    <property type="term" value="F:NAD+ binding"/>
    <property type="evidence" value="ECO:0007669"/>
    <property type="project" value="InterPro"/>
</dbReference>
<dbReference type="InterPro" id="IPR013328">
    <property type="entry name" value="6PGD_dom2"/>
</dbReference>
<gene>
    <name evidence="6" type="ORF">Cpap_2589</name>
</gene>
<evidence type="ECO:0000313" key="7">
    <source>
        <dbReference type="Proteomes" id="UP000003860"/>
    </source>
</evidence>
<dbReference type="eggNOG" id="COG1250">
    <property type="taxonomic scope" value="Bacteria"/>
</dbReference>
<protein>
    <submittedName>
        <fullName evidence="6">3-hydroxyacyl-CoA dehydrogenase NAD-binding</fullName>
    </submittedName>
</protein>
<evidence type="ECO:0000313" key="6">
    <source>
        <dbReference type="EMBL" id="EGD48436.1"/>
    </source>
</evidence>
<evidence type="ECO:0000259" key="5">
    <source>
        <dbReference type="Pfam" id="PF02737"/>
    </source>
</evidence>
<dbReference type="AlphaFoldDB" id="F1TBN2"/>
<dbReference type="Gene3D" id="1.10.1040.50">
    <property type="match status" value="1"/>
</dbReference>
<dbReference type="SUPFAM" id="SSF48179">
    <property type="entry name" value="6-phosphogluconate dehydrogenase C-terminal domain-like"/>
    <property type="match status" value="2"/>
</dbReference>
<comment type="similarity">
    <text evidence="2">Belongs to the 3-hydroxyacyl-CoA dehydrogenase family.</text>
</comment>
<dbReference type="InterPro" id="IPR008927">
    <property type="entry name" value="6-PGluconate_DH-like_C_sf"/>
</dbReference>
<feature type="domain" description="3-hydroxyacyl-CoA dehydrogenase NAD binding" evidence="5">
    <location>
        <begin position="5"/>
        <end position="172"/>
    </location>
</feature>
<dbReference type="Pfam" id="PF02737">
    <property type="entry name" value="3HCDH_N"/>
    <property type="match status" value="1"/>
</dbReference>
<keyword evidence="3" id="KW-0560">Oxidoreductase</keyword>
<dbReference type="Gene3D" id="3.40.50.720">
    <property type="entry name" value="NAD(P)-binding Rossmann-like Domain"/>
    <property type="match status" value="1"/>
</dbReference>
<dbReference type="STRING" id="588581.Cpap_2589"/>
<dbReference type="GO" id="GO:0016616">
    <property type="term" value="F:oxidoreductase activity, acting on the CH-OH group of donors, NAD or NADP as acceptor"/>
    <property type="evidence" value="ECO:0007669"/>
    <property type="project" value="InterPro"/>
</dbReference>
<dbReference type="OrthoDB" id="9771883at2"/>
<name>F1TBN2_9FIRM</name>
<evidence type="ECO:0000256" key="2">
    <source>
        <dbReference type="ARBA" id="ARBA00009463"/>
    </source>
</evidence>
<reference evidence="6" key="1">
    <citation type="submission" date="2009-07" db="EMBL/GenBank/DDBJ databases">
        <authorList>
            <consortium name="US DOE Joint Genome Institute (JGI-PGF)"/>
            <person name="Lucas S."/>
            <person name="Copeland A."/>
            <person name="Lapidus A."/>
            <person name="Glavina del Rio T."/>
            <person name="Tice H."/>
            <person name="Bruce D."/>
            <person name="Goodwin L."/>
            <person name="Pitluck S."/>
            <person name="Larimer F."/>
            <person name="Land M.L."/>
            <person name="Mouttaki H."/>
            <person name="He Z."/>
            <person name="Zhou J."/>
            <person name="Hemme C.L."/>
        </authorList>
    </citation>
    <scope>NUCLEOTIDE SEQUENCE [LARGE SCALE GENOMIC DNA]</scope>
    <source>
        <strain evidence="6">DSM 2782</strain>
    </source>
</reference>
<dbReference type="SUPFAM" id="SSF51735">
    <property type="entry name" value="NAD(P)-binding Rossmann-fold domains"/>
    <property type="match status" value="1"/>
</dbReference>
<evidence type="ECO:0000259" key="4">
    <source>
        <dbReference type="Pfam" id="PF00725"/>
    </source>
</evidence>